<dbReference type="Gene3D" id="3.10.129.10">
    <property type="entry name" value="Hotdog Thioesterase"/>
    <property type="match status" value="1"/>
</dbReference>
<dbReference type="NCBIfam" id="TIGR00369">
    <property type="entry name" value="unchar_dom_1"/>
    <property type="match status" value="1"/>
</dbReference>
<dbReference type="Pfam" id="PF03061">
    <property type="entry name" value="4HBT"/>
    <property type="match status" value="1"/>
</dbReference>
<dbReference type="CDD" id="cd03443">
    <property type="entry name" value="PaaI_thioesterase"/>
    <property type="match status" value="1"/>
</dbReference>
<dbReference type="SUPFAM" id="SSF54637">
    <property type="entry name" value="Thioesterase/thiol ester dehydrase-isomerase"/>
    <property type="match status" value="1"/>
</dbReference>
<dbReference type="AlphaFoldDB" id="A0A839EA83"/>
<evidence type="ECO:0000313" key="5">
    <source>
        <dbReference type="Proteomes" id="UP000549052"/>
    </source>
</evidence>
<feature type="domain" description="Thioesterase" evidence="3">
    <location>
        <begin position="69"/>
        <end position="148"/>
    </location>
</feature>
<reference evidence="4 5" key="1">
    <citation type="submission" date="2020-07" db="EMBL/GenBank/DDBJ databases">
        <title>Genomic Encyclopedia of Type Strains, Phase IV (KMG-V): Genome sequencing to study the core and pangenomes of soil and plant-associated prokaryotes.</title>
        <authorList>
            <person name="Whitman W."/>
        </authorList>
    </citation>
    <scope>NUCLEOTIDE SEQUENCE [LARGE SCALE GENOMIC DNA]</scope>
    <source>
        <strain evidence="4 5">AN3</strain>
    </source>
</reference>
<dbReference type="GO" id="GO:0047617">
    <property type="term" value="F:fatty acyl-CoA hydrolase activity"/>
    <property type="evidence" value="ECO:0007669"/>
    <property type="project" value="InterPro"/>
</dbReference>
<name>A0A839EA83_9HYPH</name>
<dbReference type="InterPro" id="IPR006683">
    <property type="entry name" value="Thioestr_dom"/>
</dbReference>
<dbReference type="EMBL" id="JACGXN010000001">
    <property type="protein sequence ID" value="MBA8876791.1"/>
    <property type="molecule type" value="Genomic_DNA"/>
</dbReference>
<evidence type="ECO:0000256" key="1">
    <source>
        <dbReference type="ARBA" id="ARBA00008324"/>
    </source>
</evidence>
<dbReference type="RefSeq" id="WP_182547547.1">
    <property type="nucleotide sequence ID" value="NZ_JACGXN010000001.1"/>
</dbReference>
<proteinExistence type="inferred from homology"/>
<keyword evidence="2" id="KW-0378">Hydrolase</keyword>
<dbReference type="PANTHER" id="PTHR21660:SF1">
    <property type="entry name" value="ACYL-COENZYME A THIOESTERASE 13"/>
    <property type="match status" value="1"/>
</dbReference>
<protein>
    <submittedName>
        <fullName evidence="4">Uncharacterized protein (TIGR00369 family)</fullName>
    </submittedName>
</protein>
<dbReference type="PANTHER" id="PTHR21660">
    <property type="entry name" value="THIOESTERASE SUPERFAMILY MEMBER-RELATED"/>
    <property type="match status" value="1"/>
</dbReference>
<dbReference type="Proteomes" id="UP000549052">
    <property type="component" value="Unassembled WGS sequence"/>
</dbReference>
<sequence length="164" mass="17347">MSDTLNTTFGLVPPDVAATLSGVEFLQGLLDGTYPAPPFAETTDLWPISIEAGKVVFEARPSKKFYNPMGVVHGGWISLLIDTVMGCAVHSSLKAGQAYTTLEMKTTFVRSVLVSTGVLRCEGVLLHSGSRTASAEGKIFDGTGRLVAHGSETCLIMDALRKAA</sequence>
<dbReference type="InterPro" id="IPR003736">
    <property type="entry name" value="PAAI_dom"/>
</dbReference>
<comment type="caution">
    <text evidence="4">The sequence shown here is derived from an EMBL/GenBank/DDBJ whole genome shotgun (WGS) entry which is preliminary data.</text>
</comment>
<accession>A0A839EA83</accession>
<dbReference type="InterPro" id="IPR039298">
    <property type="entry name" value="ACOT13"/>
</dbReference>
<evidence type="ECO:0000313" key="4">
    <source>
        <dbReference type="EMBL" id="MBA8876791.1"/>
    </source>
</evidence>
<comment type="similarity">
    <text evidence="1">Belongs to the thioesterase PaaI family.</text>
</comment>
<organism evidence="4 5">
    <name type="scientific">Phyllobacterium myrsinacearum</name>
    <dbReference type="NCBI Taxonomy" id="28101"/>
    <lineage>
        <taxon>Bacteria</taxon>
        <taxon>Pseudomonadati</taxon>
        <taxon>Pseudomonadota</taxon>
        <taxon>Alphaproteobacteria</taxon>
        <taxon>Hyphomicrobiales</taxon>
        <taxon>Phyllobacteriaceae</taxon>
        <taxon>Phyllobacterium</taxon>
    </lineage>
</organism>
<evidence type="ECO:0000256" key="2">
    <source>
        <dbReference type="ARBA" id="ARBA00022801"/>
    </source>
</evidence>
<evidence type="ECO:0000259" key="3">
    <source>
        <dbReference type="Pfam" id="PF03061"/>
    </source>
</evidence>
<gene>
    <name evidence="4" type="ORF">FHW16_000473</name>
</gene>
<keyword evidence="5" id="KW-1185">Reference proteome</keyword>
<dbReference type="InterPro" id="IPR029069">
    <property type="entry name" value="HotDog_dom_sf"/>
</dbReference>